<dbReference type="AlphaFoldDB" id="A0A9N9H4N0"/>
<feature type="compositionally biased region" description="Polar residues" evidence="1">
    <location>
        <begin position="25"/>
        <end position="35"/>
    </location>
</feature>
<reference evidence="2" key="1">
    <citation type="submission" date="2021-06" db="EMBL/GenBank/DDBJ databases">
        <authorList>
            <person name="Kallberg Y."/>
            <person name="Tangrot J."/>
            <person name="Rosling A."/>
        </authorList>
    </citation>
    <scope>NUCLEOTIDE SEQUENCE</scope>
    <source>
        <strain evidence="2">87-6 pot B 2015</strain>
    </source>
</reference>
<evidence type="ECO:0000313" key="3">
    <source>
        <dbReference type="Proteomes" id="UP000789375"/>
    </source>
</evidence>
<evidence type="ECO:0000313" key="2">
    <source>
        <dbReference type="EMBL" id="CAG8656397.1"/>
    </source>
</evidence>
<accession>A0A9N9H4N0</accession>
<feature type="non-terminal residue" evidence="2">
    <location>
        <position position="49"/>
    </location>
</feature>
<feature type="region of interest" description="Disordered" evidence="1">
    <location>
        <begin position="23"/>
        <end position="49"/>
    </location>
</feature>
<sequence>KTAEEYNAYHAHNYKHKKLKLASKIDQQSSSNNRAATKLSHEFESKRLE</sequence>
<protein>
    <submittedName>
        <fullName evidence="2">11199_t:CDS:1</fullName>
    </submittedName>
</protein>
<dbReference type="Proteomes" id="UP000789375">
    <property type="component" value="Unassembled WGS sequence"/>
</dbReference>
<name>A0A9N9H4N0_FUNMO</name>
<feature type="compositionally biased region" description="Basic and acidic residues" evidence="1">
    <location>
        <begin position="39"/>
        <end position="49"/>
    </location>
</feature>
<keyword evidence="3" id="KW-1185">Reference proteome</keyword>
<gene>
    <name evidence="2" type="ORF">FMOSSE_LOCUS11724</name>
</gene>
<proteinExistence type="predicted"/>
<dbReference type="EMBL" id="CAJVPP010004855">
    <property type="protein sequence ID" value="CAG8656397.1"/>
    <property type="molecule type" value="Genomic_DNA"/>
</dbReference>
<comment type="caution">
    <text evidence="2">The sequence shown here is derived from an EMBL/GenBank/DDBJ whole genome shotgun (WGS) entry which is preliminary data.</text>
</comment>
<evidence type="ECO:0000256" key="1">
    <source>
        <dbReference type="SAM" id="MobiDB-lite"/>
    </source>
</evidence>
<organism evidence="2 3">
    <name type="scientific">Funneliformis mosseae</name>
    <name type="common">Endomycorrhizal fungus</name>
    <name type="synonym">Glomus mosseae</name>
    <dbReference type="NCBI Taxonomy" id="27381"/>
    <lineage>
        <taxon>Eukaryota</taxon>
        <taxon>Fungi</taxon>
        <taxon>Fungi incertae sedis</taxon>
        <taxon>Mucoromycota</taxon>
        <taxon>Glomeromycotina</taxon>
        <taxon>Glomeromycetes</taxon>
        <taxon>Glomerales</taxon>
        <taxon>Glomeraceae</taxon>
        <taxon>Funneliformis</taxon>
    </lineage>
</organism>